<dbReference type="RefSeq" id="WP_128465312.1">
    <property type="nucleotide sequence ID" value="NZ_CP035108.1"/>
</dbReference>
<name>A0A3R5X172_9BACT</name>
<keyword evidence="2" id="KW-1185">Reference proteome</keyword>
<evidence type="ECO:0000313" key="2">
    <source>
        <dbReference type="Proteomes" id="UP000287502"/>
    </source>
</evidence>
<dbReference type="KEGG" id="gtl:EP073_00980"/>
<accession>A0A3R5X172</accession>
<sequence length="177" mass="20851">MSITPEWLSAIAIYVYFTIQLAKETKKLREVETSPLITVYLQSFKRTQYMELVIKNIGKAPAYDIEIYFDKTFTEKLKEIKQNIPIHIDINYFSPEQSVVYFAGDYEALKQIPEQSFKVHLSYKAKDRKEFTETIHYNYSFYATSDVSKTYEIEELNRMFEKLGNTIDKSISCIAKK</sequence>
<reference evidence="1 2" key="1">
    <citation type="submission" date="2019-01" db="EMBL/GenBank/DDBJ databases">
        <title>Geovibrio thiophilus DSM 11263, complete genome.</title>
        <authorList>
            <person name="Spring S."/>
            <person name="Bunk B."/>
            <person name="Sproer C."/>
        </authorList>
    </citation>
    <scope>NUCLEOTIDE SEQUENCE [LARGE SCALE GENOMIC DNA]</scope>
    <source>
        <strain evidence="1 2">DSM 11263</strain>
    </source>
</reference>
<organism evidence="1 2">
    <name type="scientific">Geovibrio thiophilus</name>
    <dbReference type="NCBI Taxonomy" id="139438"/>
    <lineage>
        <taxon>Bacteria</taxon>
        <taxon>Pseudomonadati</taxon>
        <taxon>Deferribacterota</taxon>
        <taxon>Deferribacteres</taxon>
        <taxon>Deferribacterales</taxon>
        <taxon>Geovibrionaceae</taxon>
        <taxon>Geovibrio</taxon>
    </lineage>
</organism>
<dbReference type="Proteomes" id="UP000287502">
    <property type="component" value="Chromosome"/>
</dbReference>
<gene>
    <name evidence="1" type="ORF">EP073_00980</name>
</gene>
<protein>
    <recommendedName>
        <fullName evidence="3">DUF11 domain-containing protein</fullName>
    </recommendedName>
</protein>
<dbReference type="OrthoDB" id="9814500at2"/>
<dbReference type="AlphaFoldDB" id="A0A3R5X172"/>
<evidence type="ECO:0000313" key="1">
    <source>
        <dbReference type="EMBL" id="QAR32025.1"/>
    </source>
</evidence>
<proteinExistence type="predicted"/>
<evidence type="ECO:0008006" key="3">
    <source>
        <dbReference type="Google" id="ProtNLM"/>
    </source>
</evidence>
<dbReference type="EMBL" id="CP035108">
    <property type="protein sequence ID" value="QAR32025.1"/>
    <property type="molecule type" value="Genomic_DNA"/>
</dbReference>